<comment type="caution">
    <text evidence="2">The sequence shown here is derived from an EMBL/GenBank/DDBJ whole genome shotgun (WGS) entry which is preliminary data.</text>
</comment>
<evidence type="ECO:0000313" key="2">
    <source>
        <dbReference type="EMBL" id="ODM95749.1"/>
    </source>
</evidence>
<evidence type="ECO:0000313" key="3">
    <source>
        <dbReference type="Proteomes" id="UP000094527"/>
    </source>
</evidence>
<dbReference type="EMBL" id="LJIJ01000626">
    <property type="protein sequence ID" value="ODM95749.1"/>
    <property type="molecule type" value="Genomic_DNA"/>
</dbReference>
<dbReference type="AlphaFoldDB" id="A0A1D2MRM6"/>
<feature type="compositionally biased region" description="Basic and acidic residues" evidence="1">
    <location>
        <begin position="42"/>
        <end position="53"/>
    </location>
</feature>
<gene>
    <name evidence="2" type="ORF">Ocin01_10936</name>
</gene>
<protein>
    <submittedName>
        <fullName evidence="2">Uncharacterized protein</fullName>
    </submittedName>
</protein>
<feature type="region of interest" description="Disordered" evidence="1">
    <location>
        <begin position="41"/>
        <end position="112"/>
    </location>
</feature>
<dbReference type="Proteomes" id="UP000094527">
    <property type="component" value="Unassembled WGS sequence"/>
</dbReference>
<accession>A0A1D2MRM6</accession>
<proteinExistence type="predicted"/>
<organism evidence="2 3">
    <name type="scientific">Orchesella cincta</name>
    <name type="common">Springtail</name>
    <name type="synonym">Podura cincta</name>
    <dbReference type="NCBI Taxonomy" id="48709"/>
    <lineage>
        <taxon>Eukaryota</taxon>
        <taxon>Metazoa</taxon>
        <taxon>Ecdysozoa</taxon>
        <taxon>Arthropoda</taxon>
        <taxon>Hexapoda</taxon>
        <taxon>Collembola</taxon>
        <taxon>Entomobryomorpha</taxon>
        <taxon>Entomobryoidea</taxon>
        <taxon>Orchesellidae</taxon>
        <taxon>Orchesellinae</taxon>
        <taxon>Orchesella</taxon>
    </lineage>
</organism>
<evidence type="ECO:0000256" key="1">
    <source>
        <dbReference type="SAM" id="MobiDB-lite"/>
    </source>
</evidence>
<reference evidence="2 3" key="1">
    <citation type="journal article" date="2016" name="Genome Biol. Evol.">
        <title>Gene Family Evolution Reflects Adaptation to Soil Environmental Stressors in the Genome of the Collembolan Orchesella cincta.</title>
        <authorList>
            <person name="Faddeeva-Vakhrusheva A."/>
            <person name="Derks M.F."/>
            <person name="Anvar S.Y."/>
            <person name="Agamennone V."/>
            <person name="Suring W."/>
            <person name="Smit S."/>
            <person name="van Straalen N.M."/>
            <person name="Roelofs D."/>
        </authorList>
    </citation>
    <scope>NUCLEOTIDE SEQUENCE [LARGE SCALE GENOMIC DNA]</scope>
    <source>
        <tissue evidence="2">Mixed pool</tissue>
    </source>
</reference>
<keyword evidence="3" id="KW-1185">Reference proteome</keyword>
<feature type="region of interest" description="Disordered" evidence="1">
    <location>
        <begin position="1"/>
        <end position="28"/>
    </location>
</feature>
<name>A0A1D2MRM6_ORCCI</name>
<sequence>MSDEENIQNSPARLNGSEESEEEAQYKCRKCGDGQTFTAAELDNHRARHKAEGAKLGGRQSRKRGNSPSRSEVTLFEEIGQTPPRASSSAKRGRGAPVARRGRGRRSNKTYDSAAIGSVPQLNFFRLIVSFL</sequence>